<feature type="domain" description="SURP motif" evidence="3">
    <location>
        <begin position="325"/>
        <end position="369"/>
    </location>
</feature>
<accession>A0A0D1Z5Y9</accession>
<dbReference type="PROSITE" id="PS50128">
    <property type="entry name" value="SURP"/>
    <property type="match status" value="1"/>
</dbReference>
<feature type="compositionally biased region" description="Basic and acidic residues" evidence="2">
    <location>
        <begin position="749"/>
        <end position="772"/>
    </location>
</feature>
<name>A0A0D1Z5Y9_9PEZI</name>
<dbReference type="PROSITE" id="PS51391">
    <property type="entry name" value="CID"/>
    <property type="match status" value="1"/>
</dbReference>
<feature type="region of interest" description="Disordered" evidence="2">
    <location>
        <begin position="542"/>
        <end position="576"/>
    </location>
</feature>
<dbReference type="Gene3D" id="1.25.40.90">
    <property type="match status" value="1"/>
</dbReference>
<reference evidence="5 6" key="1">
    <citation type="submission" date="2015-01" db="EMBL/GenBank/DDBJ databases">
        <title>The Genome Sequence of Ochroconis gallopava CBS43764.</title>
        <authorList>
            <consortium name="The Broad Institute Genomics Platform"/>
            <person name="Cuomo C."/>
            <person name="de Hoog S."/>
            <person name="Gorbushina A."/>
            <person name="Stielow B."/>
            <person name="Teixiera M."/>
            <person name="Abouelleil A."/>
            <person name="Chapman S.B."/>
            <person name="Priest M."/>
            <person name="Young S.K."/>
            <person name="Wortman J."/>
            <person name="Nusbaum C."/>
            <person name="Birren B."/>
        </authorList>
    </citation>
    <scope>NUCLEOTIDE SEQUENCE [LARGE SCALE GENOMIC DNA]</scope>
    <source>
        <strain evidence="5 6">CBS 43764</strain>
    </source>
</reference>
<evidence type="ECO:0000259" key="3">
    <source>
        <dbReference type="PROSITE" id="PS50128"/>
    </source>
</evidence>
<dbReference type="RefSeq" id="XP_016218246.1">
    <property type="nucleotide sequence ID" value="XM_016354151.1"/>
</dbReference>
<feature type="region of interest" description="Disordered" evidence="2">
    <location>
        <begin position="424"/>
        <end position="448"/>
    </location>
</feature>
<gene>
    <name evidence="5" type="ORF">PV09_01293</name>
</gene>
<feature type="compositionally biased region" description="Basic and acidic residues" evidence="2">
    <location>
        <begin position="692"/>
        <end position="710"/>
    </location>
</feature>
<dbReference type="PANTHER" id="PTHR23140">
    <property type="entry name" value="RNA PROCESSING PROTEIN LD23810P"/>
    <property type="match status" value="1"/>
</dbReference>
<keyword evidence="1" id="KW-0694">RNA-binding</keyword>
<feature type="compositionally biased region" description="Acidic residues" evidence="2">
    <location>
        <begin position="542"/>
        <end position="556"/>
    </location>
</feature>
<feature type="compositionally biased region" description="Basic and acidic residues" evidence="2">
    <location>
        <begin position="20"/>
        <end position="38"/>
    </location>
</feature>
<dbReference type="GO" id="GO:0005634">
    <property type="term" value="C:nucleus"/>
    <property type="evidence" value="ECO:0007669"/>
    <property type="project" value="TreeGrafter"/>
</dbReference>
<dbReference type="Proteomes" id="UP000053259">
    <property type="component" value="Unassembled WGS sequence"/>
</dbReference>
<dbReference type="Pfam" id="PF01805">
    <property type="entry name" value="Surp"/>
    <property type="match status" value="1"/>
</dbReference>
<dbReference type="AlphaFoldDB" id="A0A0D1Z5Y9"/>
<dbReference type="SUPFAM" id="SSF109905">
    <property type="entry name" value="Surp module (SWAP domain)"/>
    <property type="match status" value="1"/>
</dbReference>
<feature type="region of interest" description="Disordered" evidence="2">
    <location>
        <begin position="692"/>
        <end position="823"/>
    </location>
</feature>
<dbReference type="VEuPathDB" id="FungiDB:PV09_01293"/>
<proteinExistence type="predicted"/>
<keyword evidence="6" id="KW-1185">Reference proteome</keyword>
<dbReference type="InterPro" id="IPR051485">
    <property type="entry name" value="SR-CTD_assoc_factor"/>
</dbReference>
<dbReference type="InterPro" id="IPR035967">
    <property type="entry name" value="SWAP/Surp_sf"/>
</dbReference>
<feature type="compositionally biased region" description="Basic and acidic residues" evidence="2">
    <location>
        <begin position="562"/>
        <end position="572"/>
    </location>
</feature>
<dbReference type="InterPro" id="IPR008942">
    <property type="entry name" value="ENTH_VHS"/>
</dbReference>
<feature type="region of interest" description="Disordered" evidence="2">
    <location>
        <begin position="1"/>
        <end position="159"/>
    </location>
</feature>
<feature type="compositionally biased region" description="Polar residues" evidence="2">
    <location>
        <begin position="732"/>
        <end position="741"/>
    </location>
</feature>
<feature type="compositionally biased region" description="Acidic residues" evidence="2">
    <location>
        <begin position="425"/>
        <end position="441"/>
    </location>
</feature>
<organism evidence="5 6">
    <name type="scientific">Verruconis gallopava</name>
    <dbReference type="NCBI Taxonomy" id="253628"/>
    <lineage>
        <taxon>Eukaryota</taxon>
        <taxon>Fungi</taxon>
        <taxon>Dikarya</taxon>
        <taxon>Ascomycota</taxon>
        <taxon>Pezizomycotina</taxon>
        <taxon>Dothideomycetes</taxon>
        <taxon>Pleosporomycetidae</taxon>
        <taxon>Venturiales</taxon>
        <taxon>Sympoventuriaceae</taxon>
        <taxon>Verruconis</taxon>
    </lineage>
</organism>
<dbReference type="GO" id="GO:0006396">
    <property type="term" value="P:RNA processing"/>
    <property type="evidence" value="ECO:0007669"/>
    <property type="project" value="InterPro"/>
</dbReference>
<dbReference type="Gene3D" id="1.10.10.790">
    <property type="entry name" value="Surp module"/>
    <property type="match status" value="1"/>
</dbReference>
<feature type="compositionally biased region" description="Gly residues" evidence="2">
    <location>
        <begin position="68"/>
        <end position="80"/>
    </location>
</feature>
<dbReference type="InterPro" id="IPR006569">
    <property type="entry name" value="CID_dom"/>
</dbReference>
<dbReference type="OrthoDB" id="377209at2759"/>
<dbReference type="InParanoid" id="A0A0D1Z5Y9"/>
<dbReference type="GO" id="GO:0003723">
    <property type="term" value="F:RNA binding"/>
    <property type="evidence" value="ECO:0007669"/>
    <property type="project" value="UniProtKB-KW"/>
</dbReference>
<protein>
    <recommendedName>
        <fullName evidence="7">CID domain-containing protein</fullName>
    </recommendedName>
</protein>
<dbReference type="GeneID" id="27309266"/>
<dbReference type="InterPro" id="IPR000061">
    <property type="entry name" value="Surp"/>
</dbReference>
<dbReference type="PANTHER" id="PTHR23140:SF0">
    <property type="entry name" value="U2 SNRNP-ASSOCIATED SURP MOTIF-CONTAINING PROTEIN"/>
    <property type="match status" value="1"/>
</dbReference>
<dbReference type="STRING" id="253628.A0A0D1Z5Y9"/>
<sequence length="823" mass="91103">MAEKAFPELAQKLNAPVRKTAFERQKEEAEAKRKREEAETAAALKEFEESFADDAGQGQGNSTHNNHGGRGGLGLRGGMMPGPRRQFGSGNVRASGPGSLPPPPISGRKRVYDGSFASTQLQDRGMFSYSDRSQNESRHTLQAASDSEEDVEDKEKAAPRQTLQLSDLPIGTTQDEILTLLHEHAPKLKVDKVDLLPPPAPGNTSRKSLSAIVTMAEGTVNRDLDSAITTLQRLYLGLGHRLSVSRHLSSNLAGLGTGQAPQHDVLPFGAKVLELEQHQPRMRYNMAAPPPDQGFGPGSFNSASNHSLPSTVYVKVPSDLRQLKLINKTIEGLIKNGPEFEAALMQRPEVRSEEKWAWLFDSTSVGGVYFRWRLWYLTSGRFAEREEERNEAGTQAPEVLFRDEAPWQAPDRRPRFERVTQVEDFLSDPEYDEDEEEYSDNEESKKAPELNLTGEASEAQYLNPLHRARLTHLLARLPTGPATLRRGDVARVSAFAFRHAGQAAEEVAQLLVANVAHPLSLTDANPYNHPSGGIEYVEEDFSGGENDYNSEYEPPEEVVPTTEEKVSTETKSSDSSVLGDIKMEDVQDEKEDTSSAKLIGLYVISDVLHGCDTAGVRNAWKYKGLVEKAFKDQKIFEHLGRMEREMGWGRVKADRWRSRVMNLLDIWAGWSLYSTDTMQGFIDAFKNPPLTEEEKAADEKEKREREERRNAQKAKAPVIKQSSDLAADDTMDGTSESNNAVSALGGDAEGDKMDLDNASDKKGEAETKTRDAEDVDAANGIFGFDTVTEEQRKGGQPSRPAAPRNTIVSKGPKRPSTREMLDD</sequence>
<feature type="domain" description="CID" evidence="4">
    <location>
        <begin position="462"/>
        <end position="689"/>
    </location>
</feature>
<evidence type="ECO:0000259" key="4">
    <source>
        <dbReference type="PROSITE" id="PS51391"/>
    </source>
</evidence>
<evidence type="ECO:0000256" key="2">
    <source>
        <dbReference type="SAM" id="MobiDB-lite"/>
    </source>
</evidence>
<evidence type="ECO:0000313" key="5">
    <source>
        <dbReference type="EMBL" id="KIW08377.1"/>
    </source>
</evidence>
<evidence type="ECO:0000313" key="6">
    <source>
        <dbReference type="Proteomes" id="UP000053259"/>
    </source>
</evidence>
<dbReference type="EMBL" id="KN847531">
    <property type="protein sequence ID" value="KIW08377.1"/>
    <property type="molecule type" value="Genomic_DNA"/>
</dbReference>
<evidence type="ECO:0008006" key="7">
    <source>
        <dbReference type="Google" id="ProtNLM"/>
    </source>
</evidence>
<dbReference type="HOGENOM" id="CLU_007957_0_0_1"/>
<evidence type="ECO:0000256" key="1">
    <source>
        <dbReference type="ARBA" id="ARBA00022884"/>
    </source>
</evidence>